<evidence type="ECO:0000259" key="8">
    <source>
        <dbReference type="PROSITE" id="PS50109"/>
    </source>
</evidence>
<evidence type="ECO:0000256" key="1">
    <source>
        <dbReference type="ARBA" id="ARBA00000085"/>
    </source>
</evidence>
<dbReference type="SUPFAM" id="SSF55874">
    <property type="entry name" value="ATPase domain of HSP90 chaperone/DNA topoisomerase II/histidine kinase"/>
    <property type="match status" value="1"/>
</dbReference>
<dbReference type="SMART" id="SM00448">
    <property type="entry name" value="REC"/>
    <property type="match status" value="1"/>
</dbReference>
<feature type="domain" description="Histidine kinase" evidence="8">
    <location>
        <begin position="222"/>
        <end position="443"/>
    </location>
</feature>
<dbReference type="AlphaFoldDB" id="A0A934PY91"/>
<dbReference type="PROSITE" id="PS50110">
    <property type="entry name" value="RESPONSE_REGULATORY"/>
    <property type="match status" value="1"/>
</dbReference>
<gene>
    <name evidence="10" type="ORF">I5M19_18230</name>
</gene>
<dbReference type="RefSeq" id="WP_200067811.1">
    <property type="nucleotide sequence ID" value="NZ_JAEHFW010000004.1"/>
</dbReference>
<keyword evidence="7" id="KW-0472">Membrane</keyword>
<dbReference type="FunFam" id="3.30.565.10:FF:000010">
    <property type="entry name" value="Sensor histidine kinase RcsC"/>
    <property type="match status" value="1"/>
</dbReference>
<dbReference type="InterPro" id="IPR003594">
    <property type="entry name" value="HATPase_dom"/>
</dbReference>
<dbReference type="InterPro" id="IPR001789">
    <property type="entry name" value="Sig_transdc_resp-reg_receiver"/>
</dbReference>
<feature type="transmembrane region" description="Helical" evidence="7">
    <location>
        <begin position="109"/>
        <end position="126"/>
    </location>
</feature>
<dbReference type="Gene3D" id="3.40.50.2300">
    <property type="match status" value="1"/>
</dbReference>
<evidence type="ECO:0000256" key="3">
    <source>
        <dbReference type="ARBA" id="ARBA00022553"/>
    </source>
</evidence>
<evidence type="ECO:0000259" key="9">
    <source>
        <dbReference type="PROSITE" id="PS50110"/>
    </source>
</evidence>
<dbReference type="InterPro" id="IPR036890">
    <property type="entry name" value="HATPase_C_sf"/>
</dbReference>
<organism evidence="10 11">
    <name type="scientific">Mucilaginibacter segetis</name>
    <dbReference type="NCBI Taxonomy" id="2793071"/>
    <lineage>
        <taxon>Bacteria</taxon>
        <taxon>Pseudomonadati</taxon>
        <taxon>Bacteroidota</taxon>
        <taxon>Sphingobacteriia</taxon>
        <taxon>Sphingobacteriales</taxon>
        <taxon>Sphingobacteriaceae</taxon>
        <taxon>Mucilaginibacter</taxon>
    </lineage>
</organism>
<dbReference type="InterPro" id="IPR036097">
    <property type="entry name" value="HisK_dim/P_sf"/>
</dbReference>
<keyword evidence="7" id="KW-1133">Transmembrane helix</keyword>
<dbReference type="EC" id="2.7.13.3" evidence="2"/>
<feature type="modified residue" description="4-aspartylphosphate" evidence="5">
    <location>
        <position position="514"/>
    </location>
</feature>
<dbReference type="SMART" id="SM00388">
    <property type="entry name" value="HisKA"/>
    <property type="match status" value="1"/>
</dbReference>
<dbReference type="InterPro" id="IPR011006">
    <property type="entry name" value="CheY-like_superfamily"/>
</dbReference>
<dbReference type="InterPro" id="IPR004358">
    <property type="entry name" value="Sig_transdc_His_kin-like_C"/>
</dbReference>
<evidence type="ECO:0000313" key="11">
    <source>
        <dbReference type="Proteomes" id="UP000613193"/>
    </source>
</evidence>
<dbReference type="EMBL" id="JAEHFW010000004">
    <property type="protein sequence ID" value="MBK0381266.1"/>
    <property type="molecule type" value="Genomic_DNA"/>
</dbReference>
<dbReference type="SMART" id="SM00387">
    <property type="entry name" value="HATPase_c"/>
    <property type="match status" value="1"/>
</dbReference>
<keyword evidence="6" id="KW-0175">Coiled coil</keyword>
<accession>A0A934PY91</accession>
<dbReference type="CDD" id="cd17546">
    <property type="entry name" value="REC_hyHK_CKI1_RcsC-like"/>
    <property type="match status" value="1"/>
</dbReference>
<name>A0A934PY91_9SPHI</name>
<dbReference type="InterPro" id="IPR003661">
    <property type="entry name" value="HisK_dim/P_dom"/>
</dbReference>
<dbReference type="PANTHER" id="PTHR45339">
    <property type="entry name" value="HYBRID SIGNAL TRANSDUCTION HISTIDINE KINASE J"/>
    <property type="match status" value="1"/>
</dbReference>
<feature type="transmembrane region" description="Helical" evidence="7">
    <location>
        <begin position="168"/>
        <end position="185"/>
    </location>
</feature>
<sequence length="595" mass="66564">MTSAAFFNFSLKKVLVQEPDSLKRARLKIVFVTLVLSILKVVILLPIVFGNIPDNQLYRLYFVFALYLLLTKYLLSRPDNINVVSHIIISTGVLAVWSNLFFFGQQLNLITIQFMFMVSFVGYYLINSRFAVIYSLVAIFPVMVYLLTNKAWHLGKTTQELPSPAFEITVLMNFSTMVIIHYMFYKAFRDNVNEKEKLNKQLHQNIAETKALADSRSVFLSTMSHELRTPLNAVIGMTSLIRDTATKEQGENLDILEFSATSLLTLVNDILDYNKSENDKIALEPIPVHLPVLLHKVCTGLQQKANEKGIKLLLEVDDHLNDKWVITDPTRLTQIIYNLVGNAIKFTEYGHVSIKATAVSLDEEQIIIDFSVSDTGIGIPDDRQQLIFEPFVQASADTTRRYGGTGLGLAIVKRLLGLFNSEIKLESKQNEGSVFSFDVKFELYTGSIAAIPLSSGIHNSLAGLNVLIAEDNPINALLLVKLLSKWNINTIVTKNGQEAIDAHLAGSFDVVLMDLHMPVKDGYQAAIYIRALNDGCKATIPLIALTASVSHNIYDKIKQAGMDDYLSKPFQSVALYQKLERVYAGKKSQPLQNAT</sequence>
<dbReference type="GO" id="GO:0000155">
    <property type="term" value="F:phosphorelay sensor kinase activity"/>
    <property type="evidence" value="ECO:0007669"/>
    <property type="project" value="InterPro"/>
</dbReference>
<evidence type="ECO:0000256" key="6">
    <source>
        <dbReference type="SAM" id="Coils"/>
    </source>
</evidence>
<feature type="coiled-coil region" evidence="6">
    <location>
        <begin position="185"/>
        <end position="212"/>
    </location>
</feature>
<dbReference type="Pfam" id="PF00512">
    <property type="entry name" value="HisKA"/>
    <property type="match status" value="1"/>
</dbReference>
<evidence type="ECO:0000256" key="7">
    <source>
        <dbReference type="SAM" id="Phobius"/>
    </source>
</evidence>
<evidence type="ECO:0000256" key="4">
    <source>
        <dbReference type="ARBA" id="ARBA00023012"/>
    </source>
</evidence>
<keyword evidence="4" id="KW-0902">Two-component regulatory system</keyword>
<dbReference type="CDD" id="cd00082">
    <property type="entry name" value="HisKA"/>
    <property type="match status" value="1"/>
</dbReference>
<evidence type="ECO:0000256" key="5">
    <source>
        <dbReference type="PROSITE-ProRule" id="PRU00169"/>
    </source>
</evidence>
<dbReference type="PROSITE" id="PS50109">
    <property type="entry name" value="HIS_KIN"/>
    <property type="match status" value="1"/>
</dbReference>
<dbReference type="Gene3D" id="1.10.287.130">
    <property type="match status" value="1"/>
</dbReference>
<evidence type="ECO:0000313" key="10">
    <source>
        <dbReference type="EMBL" id="MBK0381266.1"/>
    </source>
</evidence>
<dbReference type="Proteomes" id="UP000613193">
    <property type="component" value="Unassembled WGS sequence"/>
</dbReference>
<protein>
    <recommendedName>
        <fullName evidence="2">histidine kinase</fullName>
        <ecNumber evidence="2">2.7.13.3</ecNumber>
    </recommendedName>
</protein>
<keyword evidence="7" id="KW-0812">Transmembrane</keyword>
<proteinExistence type="predicted"/>
<dbReference type="PANTHER" id="PTHR45339:SF1">
    <property type="entry name" value="HYBRID SIGNAL TRANSDUCTION HISTIDINE KINASE J"/>
    <property type="match status" value="1"/>
</dbReference>
<dbReference type="PRINTS" id="PR00344">
    <property type="entry name" value="BCTRLSENSOR"/>
</dbReference>
<dbReference type="Gene3D" id="3.30.565.10">
    <property type="entry name" value="Histidine kinase-like ATPase, C-terminal domain"/>
    <property type="match status" value="1"/>
</dbReference>
<feature type="transmembrane region" description="Helical" evidence="7">
    <location>
        <begin position="29"/>
        <end position="52"/>
    </location>
</feature>
<keyword evidence="11" id="KW-1185">Reference proteome</keyword>
<dbReference type="SUPFAM" id="SSF47384">
    <property type="entry name" value="Homodimeric domain of signal transducing histidine kinase"/>
    <property type="match status" value="1"/>
</dbReference>
<feature type="transmembrane region" description="Helical" evidence="7">
    <location>
        <begin position="82"/>
        <end position="103"/>
    </location>
</feature>
<dbReference type="Pfam" id="PF02518">
    <property type="entry name" value="HATPase_c"/>
    <property type="match status" value="1"/>
</dbReference>
<feature type="domain" description="Response regulatory" evidence="9">
    <location>
        <begin position="465"/>
        <end position="583"/>
    </location>
</feature>
<feature type="transmembrane region" description="Helical" evidence="7">
    <location>
        <begin position="131"/>
        <end position="148"/>
    </location>
</feature>
<comment type="caution">
    <text evidence="10">The sequence shown here is derived from an EMBL/GenBank/DDBJ whole genome shotgun (WGS) entry which is preliminary data.</text>
</comment>
<keyword evidence="3 5" id="KW-0597">Phosphoprotein</keyword>
<dbReference type="SUPFAM" id="SSF52172">
    <property type="entry name" value="CheY-like"/>
    <property type="match status" value="1"/>
</dbReference>
<reference evidence="10" key="1">
    <citation type="submission" date="2020-12" db="EMBL/GenBank/DDBJ databases">
        <title>Bacterial novel species Mucilaginibacter sp. SD-g isolated from soil.</title>
        <authorList>
            <person name="Jung H.-Y."/>
        </authorList>
    </citation>
    <scope>NUCLEOTIDE SEQUENCE</scope>
    <source>
        <strain evidence="10">SD-g</strain>
    </source>
</reference>
<dbReference type="Pfam" id="PF00072">
    <property type="entry name" value="Response_reg"/>
    <property type="match status" value="1"/>
</dbReference>
<dbReference type="CDD" id="cd16922">
    <property type="entry name" value="HATPase_EvgS-ArcB-TorS-like"/>
    <property type="match status" value="1"/>
</dbReference>
<evidence type="ECO:0000256" key="2">
    <source>
        <dbReference type="ARBA" id="ARBA00012438"/>
    </source>
</evidence>
<feature type="transmembrane region" description="Helical" evidence="7">
    <location>
        <begin position="58"/>
        <end position="75"/>
    </location>
</feature>
<comment type="catalytic activity">
    <reaction evidence="1">
        <text>ATP + protein L-histidine = ADP + protein N-phospho-L-histidine.</text>
        <dbReference type="EC" id="2.7.13.3"/>
    </reaction>
</comment>
<dbReference type="InterPro" id="IPR005467">
    <property type="entry name" value="His_kinase_dom"/>
</dbReference>